<accession>A0A834J497</accession>
<sequence>MIQTTPRSNKRKIRTGVLSTYLFRATIPEEKRARFTIPETPPVHVGQRNFTALVDLNTETPGSTFSKIVGKKNSPPISDALDYADNGYIAVLSRCRLIETEKRNETRNFGKLQLRGNGNELIRDRGDRKEIKRKNRSLDAGCSRDPDGTSRVSSPMRPLDLNRSWARPLIGT</sequence>
<feature type="region of interest" description="Disordered" evidence="1">
    <location>
        <begin position="133"/>
        <end position="172"/>
    </location>
</feature>
<organism evidence="2 3">
    <name type="scientific">Vespula vulgaris</name>
    <name type="common">Yellow jacket</name>
    <name type="synonym">Wasp</name>
    <dbReference type="NCBI Taxonomy" id="7454"/>
    <lineage>
        <taxon>Eukaryota</taxon>
        <taxon>Metazoa</taxon>
        <taxon>Ecdysozoa</taxon>
        <taxon>Arthropoda</taxon>
        <taxon>Hexapoda</taxon>
        <taxon>Insecta</taxon>
        <taxon>Pterygota</taxon>
        <taxon>Neoptera</taxon>
        <taxon>Endopterygota</taxon>
        <taxon>Hymenoptera</taxon>
        <taxon>Apocrita</taxon>
        <taxon>Aculeata</taxon>
        <taxon>Vespoidea</taxon>
        <taxon>Vespidae</taxon>
        <taxon>Vespinae</taxon>
        <taxon>Vespula</taxon>
    </lineage>
</organism>
<protein>
    <submittedName>
        <fullName evidence="2">Uncharacterized protein</fullName>
    </submittedName>
</protein>
<evidence type="ECO:0000313" key="3">
    <source>
        <dbReference type="Proteomes" id="UP000614350"/>
    </source>
</evidence>
<dbReference type="AlphaFoldDB" id="A0A834J497"/>
<dbReference type="EMBL" id="JACSEA010000020">
    <property type="protein sequence ID" value="KAF7381338.1"/>
    <property type="molecule type" value="Genomic_DNA"/>
</dbReference>
<dbReference type="Proteomes" id="UP000614350">
    <property type="component" value="Unassembled WGS sequence"/>
</dbReference>
<evidence type="ECO:0000256" key="1">
    <source>
        <dbReference type="SAM" id="MobiDB-lite"/>
    </source>
</evidence>
<comment type="caution">
    <text evidence="2">The sequence shown here is derived from an EMBL/GenBank/DDBJ whole genome shotgun (WGS) entry which is preliminary data.</text>
</comment>
<evidence type="ECO:0000313" key="2">
    <source>
        <dbReference type="EMBL" id="KAF7381338.1"/>
    </source>
</evidence>
<proteinExistence type="predicted"/>
<name>A0A834J497_VESVU</name>
<keyword evidence="3" id="KW-1185">Reference proteome</keyword>
<reference evidence="2" key="1">
    <citation type="journal article" date="2020" name="G3 (Bethesda)">
        <title>High-Quality Assemblies for Three Invasive Social Wasps from the &lt;i&gt;Vespula&lt;/i&gt; Genus.</title>
        <authorList>
            <person name="Harrop T.W.R."/>
            <person name="Guhlin J."/>
            <person name="McLaughlin G.M."/>
            <person name="Permina E."/>
            <person name="Stockwell P."/>
            <person name="Gilligan J."/>
            <person name="Le Lec M.F."/>
            <person name="Gruber M.A.M."/>
            <person name="Quinn O."/>
            <person name="Lovegrove M."/>
            <person name="Duncan E.J."/>
            <person name="Remnant E.J."/>
            <person name="Van Eeckhoven J."/>
            <person name="Graham B."/>
            <person name="Knapp R.A."/>
            <person name="Langford K.W."/>
            <person name="Kronenberg Z."/>
            <person name="Press M.O."/>
            <person name="Eacker S.M."/>
            <person name="Wilson-Rankin E.E."/>
            <person name="Purcell J."/>
            <person name="Lester P.J."/>
            <person name="Dearden P.K."/>
        </authorList>
    </citation>
    <scope>NUCLEOTIDE SEQUENCE</scope>
    <source>
        <strain evidence="2">Marl-1</strain>
    </source>
</reference>
<gene>
    <name evidence="2" type="ORF">HZH66_013732</name>
</gene>